<dbReference type="InterPro" id="IPR012677">
    <property type="entry name" value="Nucleotide-bd_a/b_plait_sf"/>
</dbReference>
<dbReference type="eggNOG" id="KOG0149">
    <property type="taxonomic scope" value="Eukaryota"/>
</dbReference>
<dbReference type="GO" id="GO:0003723">
    <property type="term" value="F:RNA binding"/>
    <property type="evidence" value="ECO:0007669"/>
    <property type="project" value="UniProtKB-UniRule"/>
</dbReference>
<dbReference type="Proteomes" id="UP000008694">
    <property type="component" value="Unassembled WGS sequence"/>
</dbReference>
<evidence type="ECO:0000256" key="2">
    <source>
        <dbReference type="PROSITE-ProRule" id="PRU00176"/>
    </source>
</evidence>
<dbReference type="PANTHER" id="PTHR11176">
    <property type="entry name" value="BOULE-RELATED"/>
    <property type="match status" value="1"/>
</dbReference>
<sequence>FISFSFLDCWDFLFTFFFLRLCDRDMAQHYANQNVDTRYTKIYVGGLPWKTRNEGLKSYFQQFGEIIHVNVVCDRETGRSEGYGFVTFRDAESATRACQNPKPVIDGREAKCNLAYIGARVNNNQNAQQVEVYVPNWNQFQFAPEYDPYTLCCYWTQHGSYCVNQHAISFVVV</sequence>
<evidence type="ECO:0000313" key="6">
    <source>
        <dbReference type="Proteomes" id="UP000008694"/>
    </source>
</evidence>
<dbReference type="STRING" id="81972.D7M3Q3"/>
<evidence type="ECO:0000256" key="3">
    <source>
        <dbReference type="SAM" id="SignalP"/>
    </source>
</evidence>
<feature type="signal peptide" evidence="3">
    <location>
        <begin position="1"/>
        <end position="27"/>
    </location>
</feature>
<keyword evidence="6" id="KW-1185">Reference proteome</keyword>
<feature type="non-terminal residue" evidence="5">
    <location>
        <position position="1"/>
    </location>
</feature>
<dbReference type="SMART" id="SM00360">
    <property type="entry name" value="RRM"/>
    <property type="match status" value="1"/>
</dbReference>
<name>D7M3Q3_ARALL</name>
<keyword evidence="3" id="KW-0732">Signal</keyword>
<dbReference type="Gramene" id="fgenesh2_kg.6__1109__AT5G11412.1">
    <property type="protein sequence ID" value="fgenesh2_kg.6__1109__AT5G11412.1"/>
    <property type="gene ID" value="fgenesh2_kg.6__1109__AT5G11412.1"/>
</dbReference>
<dbReference type="FunFam" id="3.30.70.330:FF:001303">
    <property type="entry name" value="RNA-binding (RRM/RBD/RNP motifs) family protein"/>
    <property type="match status" value="1"/>
</dbReference>
<dbReference type="Gene3D" id="3.30.70.330">
    <property type="match status" value="1"/>
</dbReference>
<dbReference type="InterPro" id="IPR035979">
    <property type="entry name" value="RBD_domain_sf"/>
</dbReference>
<feature type="domain" description="RRM" evidence="4">
    <location>
        <begin position="40"/>
        <end position="117"/>
    </location>
</feature>
<keyword evidence="1 2" id="KW-0694">RNA-binding</keyword>
<dbReference type="Pfam" id="PF00076">
    <property type="entry name" value="RRM_1"/>
    <property type="match status" value="1"/>
</dbReference>
<proteinExistence type="predicted"/>
<organism evidence="6">
    <name type="scientific">Arabidopsis lyrata subsp. lyrata</name>
    <name type="common">Lyre-leaved rock-cress</name>
    <dbReference type="NCBI Taxonomy" id="81972"/>
    <lineage>
        <taxon>Eukaryota</taxon>
        <taxon>Viridiplantae</taxon>
        <taxon>Streptophyta</taxon>
        <taxon>Embryophyta</taxon>
        <taxon>Tracheophyta</taxon>
        <taxon>Spermatophyta</taxon>
        <taxon>Magnoliopsida</taxon>
        <taxon>eudicotyledons</taxon>
        <taxon>Gunneridae</taxon>
        <taxon>Pentapetalae</taxon>
        <taxon>rosids</taxon>
        <taxon>malvids</taxon>
        <taxon>Brassicales</taxon>
        <taxon>Brassicaceae</taxon>
        <taxon>Camelineae</taxon>
        <taxon>Arabidopsis</taxon>
    </lineage>
</organism>
<accession>D7M3Q3</accession>
<feature type="chain" id="PRO_5003103535" description="RRM domain-containing protein" evidence="3">
    <location>
        <begin position="28"/>
        <end position="173"/>
    </location>
</feature>
<dbReference type="PROSITE" id="PS50102">
    <property type="entry name" value="RRM"/>
    <property type="match status" value="1"/>
</dbReference>
<evidence type="ECO:0000313" key="5">
    <source>
        <dbReference type="EMBL" id="EFH49770.1"/>
    </source>
</evidence>
<evidence type="ECO:0000256" key="1">
    <source>
        <dbReference type="ARBA" id="ARBA00022884"/>
    </source>
</evidence>
<gene>
    <name evidence="5" type="ORF">ARALYDRAFT_487975</name>
</gene>
<dbReference type="PANTHER" id="PTHR11176:SF47">
    <property type="entry name" value="(RAPE) HYPOTHETICAL PROTEIN"/>
    <property type="match status" value="1"/>
</dbReference>
<dbReference type="AlphaFoldDB" id="D7M3Q3"/>
<dbReference type="InterPro" id="IPR000504">
    <property type="entry name" value="RRM_dom"/>
</dbReference>
<protein>
    <recommendedName>
        <fullName evidence="4">RRM domain-containing protein</fullName>
    </recommendedName>
</protein>
<dbReference type="EMBL" id="GL348718">
    <property type="protein sequence ID" value="EFH49770.1"/>
    <property type="molecule type" value="Genomic_DNA"/>
</dbReference>
<reference evidence="6" key="1">
    <citation type="journal article" date="2011" name="Nat. Genet.">
        <title>The Arabidopsis lyrata genome sequence and the basis of rapid genome size change.</title>
        <authorList>
            <person name="Hu T.T."/>
            <person name="Pattyn P."/>
            <person name="Bakker E.G."/>
            <person name="Cao J."/>
            <person name="Cheng J.-F."/>
            <person name="Clark R.M."/>
            <person name="Fahlgren N."/>
            <person name="Fawcett J.A."/>
            <person name="Grimwood J."/>
            <person name="Gundlach H."/>
            <person name="Haberer G."/>
            <person name="Hollister J.D."/>
            <person name="Ossowski S."/>
            <person name="Ottilar R.P."/>
            <person name="Salamov A.A."/>
            <person name="Schneeberger K."/>
            <person name="Spannagl M."/>
            <person name="Wang X."/>
            <person name="Yang L."/>
            <person name="Nasrallah M.E."/>
            <person name="Bergelson J."/>
            <person name="Carrington J.C."/>
            <person name="Gaut B.S."/>
            <person name="Schmutz J."/>
            <person name="Mayer K.F.X."/>
            <person name="Van de Peer Y."/>
            <person name="Grigoriev I.V."/>
            <person name="Nordborg M."/>
            <person name="Weigel D."/>
            <person name="Guo Y.-L."/>
        </authorList>
    </citation>
    <scope>NUCLEOTIDE SEQUENCE [LARGE SCALE GENOMIC DNA]</scope>
    <source>
        <strain evidence="6">cv. MN47</strain>
    </source>
</reference>
<dbReference type="SUPFAM" id="SSF54928">
    <property type="entry name" value="RNA-binding domain, RBD"/>
    <property type="match status" value="1"/>
</dbReference>
<dbReference type="HOGENOM" id="CLU_131160_0_0_1"/>
<evidence type="ECO:0000259" key="4">
    <source>
        <dbReference type="PROSITE" id="PS50102"/>
    </source>
</evidence>